<dbReference type="EMBL" id="PNIX01000218">
    <property type="protein sequence ID" value="PMP82393.1"/>
    <property type="molecule type" value="Genomic_DNA"/>
</dbReference>
<evidence type="ECO:0000256" key="1">
    <source>
        <dbReference type="SAM" id="MobiDB-lite"/>
    </source>
</evidence>
<organism evidence="2 3">
    <name type="scientific">Caldisericum exile</name>
    <dbReference type="NCBI Taxonomy" id="693075"/>
    <lineage>
        <taxon>Bacteria</taxon>
        <taxon>Pseudomonadati</taxon>
        <taxon>Caldisericota/Cryosericota group</taxon>
        <taxon>Caldisericota</taxon>
        <taxon>Caldisericia</taxon>
        <taxon>Caldisericales</taxon>
        <taxon>Caldisericaceae</taxon>
        <taxon>Caldisericum</taxon>
    </lineage>
</organism>
<name>A0A2J6X6G4_9BACT</name>
<dbReference type="Proteomes" id="UP000236910">
    <property type="component" value="Unassembled WGS sequence"/>
</dbReference>
<proteinExistence type="predicted"/>
<protein>
    <submittedName>
        <fullName evidence="2">Uncharacterized protein</fullName>
    </submittedName>
</protein>
<dbReference type="AlphaFoldDB" id="A0A2J6X6G4"/>
<accession>A0A2J6X6G4</accession>
<reference evidence="2 3" key="1">
    <citation type="submission" date="2018-01" db="EMBL/GenBank/DDBJ databases">
        <title>Metagenomic assembled genomes from two thermal pools in the Uzon Caldera, Kamchatka, Russia.</title>
        <authorList>
            <person name="Wilkins L."/>
            <person name="Ettinger C."/>
        </authorList>
    </citation>
    <scope>NUCLEOTIDE SEQUENCE [LARGE SCALE GENOMIC DNA]</scope>
    <source>
        <strain evidence="2">ARK-10</strain>
    </source>
</reference>
<sequence length="60" mass="6697">MFKPKDLMKPESDVNAGASQRDDYGLEAVQPYLKPMWEQVMNASGEILGGKGKGKNRKKK</sequence>
<comment type="caution">
    <text evidence="2">The sequence shown here is derived from an EMBL/GenBank/DDBJ whole genome shotgun (WGS) entry which is preliminary data.</text>
</comment>
<feature type="region of interest" description="Disordered" evidence="1">
    <location>
        <begin position="1"/>
        <end position="22"/>
    </location>
</feature>
<feature type="compositionally biased region" description="Basic and acidic residues" evidence="1">
    <location>
        <begin position="1"/>
        <end position="12"/>
    </location>
</feature>
<evidence type="ECO:0000313" key="3">
    <source>
        <dbReference type="Proteomes" id="UP000236910"/>
    </source>
</evidence>
<evidence type="ECO:0000313" key="2">
    <source>
        <dbReference type="EMBL" id="PMP82393.1"/>
    </source>
</evidence>
<gene>
    <name evidence="2" type="ORF">C0175_03720</name>
</gene>